<feature type="chain" id="PRO_5045632553" evidence="2">
    <location>
        <begin position="22"/>
        <end position="326"/>
    </location>
</feature>
<evidence type="ECO:0000256" key="1">
    <source>
        <dbReference type="SAM" id="MobiDB-lite"/>
    </source>
</evidence>
<sequence>MLLTAKGLQVTLLMLFAKGFGNLSQVTLLRPFVFECQTPGGCRKAAENGECGLHWSQEIMFKDNSEHWMLEQAKIMEGIKAFAAGMIMSEDDRLGTSNNAITYGYQSESRFEEESRDDEDDVHDNSSLDVRYKVKKSGEKASTCHAKVSATYELLFRIYDGGKVNIVDLVDFDEVSVKEMDSFMVQMGFAQATDCKGAHIGIIGNSSVTHDDLILKNNLDVIDNNEFENDCDSEGDVDYVRKKKLKEYMKRLWAKEDVQVNPNIHVRVVQDQLAKPFPSSSFKPDQLFPSSFKPDQPFSHVLLLSNQPPPQEEVEKMTRLPYSLSS</sequence>
<gene>
    <name evidence="3" type="ORF">Tco_0857109</name>
</gene>
<feature type="signal peptide" evidence="2">
    <location>
        <begin position="1"/>
        <end position="21"/>
    </location>
</feature>
<protein>
    <submittedName>
        <fullName evidence="3">Uncharacterized protein</fullName>
    </submittedName>
</protein>
<reference evidence="3" key="1">
    <citation type="journal article" date="2022" name="Int. J. Mol. Sci.">
        <title>Draft Genome of Tanacetum Coccineum: Genomic Comparison of Closely Related Tanacetum-Family Plants.</title>
        <authorList>
            <person name="Yamashiro T."/>
            <person name="Shiraishi A."/>
            <person name="Nakayama K."/>
            <person name="Satake H."/>
        </authorList>
    </citation>
    <scope>NUCLEOTIDE SEQUENCE</scope>
</reference>
<feature type="region of interest" description="Disordered" evidence="1">
    <location>
        <begin position="306"/>
        <end position="326"/>
    </location>
</feature>
<evidence type="ECO:0000256" key="2">
    <source>
        <dbReference type="SAM" id="SignalP"/>
    </source>
</evidence>
<evidence type="ECO:0000313" key="3">
    <source>
        <dbReference type="EMBL" id="GJT10067.1"/>
    </source>
</evidence>
<proteinExistence type="predicted"/>
<dbReference type="Proteomes" id="UP001151760">
    <property type="component" value="Unassembled WGS sequence"/>
</dbReference>
<name>A0ABQ5B7E3_9ASTR</name>
<keyword evidence="2" id="KW-0732">Signal</keyword>
<organism evidence="3 4">
    <name type="scientific">Tanacetum coccineum</name>
    <dbReference type="NCBI Taxonomy" id="301880"/>
    <lineage>
        <taxon>Eukaryota</taxon>
        <taxon>Viridiplantae</taxon>
        <taxon>Streptophyta</taxon>
        <taxon>Embryophyta</taxon>
        <taxon>Tracheophyta</taxon>
        <taxon>Spermatophyta</taxon>
        <taxon>Magnoliopsida</taxon>
        <taxon>eudicotyledons</taxon>
        <taxon>Gunneridae</taxon>
        <taxon>Pentapetalae</taxon>
        <taxon>asterids</taxon>
        <taxon>campanulids</taxon>
        <taxon>Asterales</taxon>
        <taxon>Asteraceae</taxon>
        <taxon>Asteroideae</taxon>
        <taxon>Anthemideae</taxon>
        <taxon>Anthemidinae</taxon>
        <taxon>Tanacetum</taxon>
    </lineage>
</organism>
<keyword evidence="4" id="KW-1185">Reference proteome</keyword>
<reference evidence="3" key="2">
    <citation type="submission" date="2022-01" db="EMBL/GenBank/DDBJ databases">
        <authorList>
            <person name="Yamashiro T."/>
            <person name="Shiraishi A."/>
            <person name="Satake H."/>
            <person name="Nakayama K."/>
        </authorList>
    </citation>
    <scope>NUCLEOTIDE SEQUENCE</scope>
</reference>
<comment type="caution">
    <text evidence="3">The sequence shown here is derived from an EMBL/GenBank/DDBJ whole genome shotgun (WGS) entry which is preliminary data.</text>
</comment>
<dbReference type="EMBL" id="BQNB010012960">
    <property type="protein sequence ID" value="GJT10067.1"/>
    <property type="molecule type" value="Genomic_DNA"/>
</dbReference>
<evidence type="ECO:0000313" key="4">
    <source>
        <dbReference type="Proteomes" id="UP001151760"/>
    </source>
</evidence>
<accession>A0ABQ5B7E3</accession>